<keyword evidence="2" id="KW-1185">Reference proteome</keyword>
<name>A0A8S0XQD5_CYCAE</name>
<comment type="caution">
    <text evidence="1">The sequence shown here is derived from an EMBL/GenBank/DDBJ whole genome shotgun (WGS) entry which is preliminary data.</text>
</comment>
<accession>A0A8S0XQD5</accession>
<dbReference type="Proteomes" id="UP000467700">
    <property type="component" value="Unassembled WGS sequence"/>
</dbReference>
<gene>
    <name evidence="1" type="ORF">AAE3_LOCUS10536</name>
</gene>
<reference evidence="1 2" key="1">
    <citation type="submission" date="2020-01" db="EMBL/GenBank/DDBJ databases">
        <authorList>
            <person name="Gupta K D."/>
        </authorList>
    </citation>
    <scope>NUCLEOTIDE SEQUENCE [LARGE SCALE GENOMIC DNA]</scope>
</reference>
<organism evidence="1 2">
    <name type="scientific">Cyclocybe aegerita</name>
    <name type="common">Black poplar mushroom</name>
    <name type="synonym">Agrocybe aegerita</name>
    <dbReference type="NCBI Taxonomy" id="1973307"/>
    <lineage>
        <taxon>Eukaryota</taxon>
        <taxon>Fungi</taxon>
        <taxon>Dikarya</taxon>
        <taxon>Basidiomycota</taxon>
        <taxon>Agaricomycotina</taxon>
        <taxon>Agaricomycetes</taxon>
        <taxon>Agaricomycetidae</taxon>
        <taxon>Agaricales</taxon>
        <taxon>Agaricineae</taxon>
        <taxon>Bolbitiaceae</taxon>
        <taxon>Cyclocybe</taxon>
    </lineage>
</organism>
<sequence length="120" mass="13973">MSRANESIEHSLVVRVQVFGRRYVRLLQDISEFVRKHASLSFFQILFVRAQTVTSIENYQARLTATIAAFQISALVNIQQWQERNDKARAKDRRSLNLRLNQLAVDNLRLMEVLDTKNSP</sequence>
<dbReference type="AlphaFoldDB" id="A0A8S0XQD5"/>
<dbReference type="EMBL" id="CACVBS010000068">
    <property type="protein sequence ID" value="CAA7268553.1"/>
    <property type="molecule type" value="Genomic_DNA"/>
</dbReference>
<proteinExistence type="predicted"/>
<evidence type="ECO:0000313" key="2">
    <source>
        <dbReference type="Proteomes" id="UP000467700"/>
    </source>
</evidence>
<protein>
    <submittedName>
        <fullName evidence="1">Uncharacterized protein</fullName>
    </submittedName>
</protein>
<dbReference type="OrthoDB" id="10261027at2759"/>
<evidence type="ECO:0000313" key="1">
    <source>
        <dbReference type="EMBL" id="CAA7268553.1"/>
    </source>
</evidence>